<reference evidence="2" key="1">
    <citation type="submission" date="2021-09" db="EMBL/GenBank/DDBJ databases">
        <authorList>
            <consortium name="AG Swart"/>
            <person name="Singh M."/>
            <person name="Singh A."/>
            <person name="Seah K."/>
            <person name="Emmerich C."/>
        </authorList>
    </citation>
    <scope>NUCLEOTIDE SEQUENCE</scope>
    <source>
        <strain evidence="2">ATCC30299</strain>
    </source>
</reference>
<feature type="region of interest" description="Disordered" evidence="1">
    <location>
        <begin position="1"/>
        <end position="98"/>
    </location>
</feature>
<proteinExistence type="predicted"/>
<keyword evidence="3" id="KW-1185">Reference proteome</keyword>
<protein>
    <submittedName>
        <fullName evidence="2">Uncharacterized protein</fullName>
    </submittedName>
</protein>
<evidence type="ECO:0000313" key="2">
    <source>
        <dbReference type="EMBL" id="CAG9312878.1"/>
    </source>
</evidence>
<sequence length="158" mass="18456">MMPDDDGLSDLPTKDTRNKHRGYASGDHNKRTNTKEIRVRQEKMQNRLEQSEMMANPKAAKAEADNFEELQRQHQKKLEQDQKKKEQAQRREENKNLYDQDLINIVAGSVPTDLQGKKARIYNQRVESVQNHSQQQGKPKINSNQRASLLQFMQNNLK</sequence>
<feature type="compositionally biased region" description="Basic and acidic residues" evidence="1">
    <location>
        <begin position="60"/>
        <end position="98"/>
    </location>
</feature>
<gene>
    <name evidence="2" type="ORF">BSTOLATCC_MIC7670</name>
</gene>
<dbReference type="AlphaFoldDB" id="A0AAU9IX49"/>
<evidence type="ECO:0000256" key="1">
    <source>
        <dbReference type="SAM" id="MobiDB-lite"/>
    </source>
</evidence>
<accession>A0AAU9IX49</accession>
<comment type="caution">
    <text evidence="2">The sequence shown here is derived from an EMBL/GenBank/DDBJ whole genome shotgun (WGS) entry which is preliminary data.</text>
</comment>
<dbReference type="EMBL" id="CAJZBQ010000009">
    <property type="protein sequence ID" value="CAG9312878.1"/>
    <property type="molecule type" value="Genomic_DNA"/>
</dbReference>
<organism evidence="2 3">
    <name type="scientific">Blepharisma stoltei</name>
    <dbReference type="NCBI Taxonomy" id="1481888"/>
    <lineage>
        <taxon>Eukaryota</taxon>
        <taxon>Sar</taxon>
        <taxon>Alveolata</taxon>
        <taxon>Ciliophora</taxon>
        <taxon>Postciliodesmatophora</taxon>
        <taxon>Heterotrichea</taxon>
        <taxon>Heterotrichida</taxon>
        <taxon>Blepharismidae</taxon>
        <taxon>Blepharisma</taxon>
    </lineage>
</organism>
<name>A0AAU9IX49_9CILI</name>
<feature type="region of interest" description="Disordered" evidence="1">
    <location>
        <begin position="125"/>
        <end position="158"/>
    </location>
</feature>
<dbReference type="Proteomes" id="UP001162131">
    <property type="component" value="Unassembled WGS sequence"/>
</dbReference>
<feature type="compositionally biased region" description="Basic and acidic residues" evidence="1">
    <location>
        <begin position="27"/>
        <end position="50"/>
    </location>
</feature>
<evidence type="ECO:0000313" key="3">
    <source>
        <dbReference type="Proteomes" id="UP001162131"/>
    </source>
</evidence>